<proteinExistence type="predicted"/>
<sequence length="107" mass="11697">MDLIPTKYWLTVAKRAVCGAVAFAVVFTQVFTASALAATIDPADPPNEPEVLYDLIAIVVDTELDKDSSSYEGLRNQYVDELDNFSAKVDGRTITLSGLTISERVIR</sequence>
<dbReference type="AlphaFoldDB" id="X1QMC6"/>
<dbReference type="EMBL" id="BARW01005038">
    <property type="protein sequence ID" value="GAI69393.1"/>
    <property type="molecule type" value="Genomic_DNA"/>
</dbReference>
<name>X1QMC6_9ZZZZ</name>
<feature type="non-terminal residue" evidence="1">
    <location>
        <position position="107"/>
    </location>
</feature>
<gene>
    <name evidence="1" type="ORF">S12H4_11297</name>
</gene>
<protein>
    <submittedName>
        <fullName evidence="1">Uncharacterized protein</fullName>
    </submittedName>
</protein>
<comment type="caution">
    <text evidence="1">The sequence shown here is derived from an EMBL/GenBank/DDBJ whole genome shotgun (WGS) entry which is preliminary data.</text>
</comment>
<organism evidence="1">
    <name type="scientific">marine sediment metagenome</name>
    <dbReference type="NCBI Taxonomy" id="412755"/>
    <lineage>
        <taxon>unclassified sequences</taxon>
        <taxon>metagenomes</taxon>
        <taxon>ecological metagenomes</taxon>
    </lineage>
</organism>
<accession>X1QMC6</accession>
<reference evidence="1" key="1">
    <citation type="journal article" date="2014" name="Front. Microbiol.">
        <title>High frequency of phylogenetically diverse reductive dehalogenase-homologous genes in deep subseafloor sedimentary metagenomes.</title>
        <authorList>
            <person name="Kawai M."/>
            <person name="Futagami T."/>
            <person name="Toyoda A."/>
            <person name="Takaki Y."/>
            <person name="Nishi S."/>
            <person name="Hori S."/>
            <person name="Arai W."/>
            <person name="Tsubouchi T."/>
            <person name="Morono Y."/>
            <person name="Uchiyama I."/>
            <person name="Ito T."/>
            <person name="Fujiyama A."/>
            <person name="Inagaki F."/>
            <person name="Takami H."/>
        </authorList>
    </citation>
    <scope>NUCLEOTIDE SEQUENCE</scope>
    <source>
        <strain evidence="1">Expedition CK06-06</strain>
    </source>
</reference>
<evidence type="ECO:0000313" key="1">
    <source>
        <dbReference type="EMBL" id="GAI69393.1"/>
    </source>
</evidence>